<dbReference type="EMBL" id="KV748282">
    <property type="protein sequence ID" value="OCK86870.1"/>
    <property type="molecule type" value="Genomic_DNA"/>
</dbReference>
<evidence type="ECO:0000313" key="2">
    <source>
        <dbReference type="Proteomes" id="UP000250078"/>
    </source>
</evidence>
<reference evidence="1 2" key="1">
    <citation type="journal article" date="2016" name="Nat. Commun.">
        <title>Ectomycorrhizal ecology is imprinted in the genome of the dominant symbiotic fungus Cenococcum geophilum.</title>
        <authorList>
            <consortium name="DOE Joint Genome Institute"/>
            <person name="Peter M."/>
            <person name="Kohler A."/>
            <person name="Ohm R.A."/>
            <person name="Kuo A."/>
            <person name="Krutzmann J."/>
            <person name="Morin E."/>
            <person name="Arend M."/>
            <person name="Barry K.W."/>
            <person name="Binder M."/>
            <person name="Choi C."/>
            <person name="Clum A."/>
            <person name="Copeland A."/>
            <person name="Grisel N."/>
            <person name="Haridas S."/>
            <person name="Kipfer T."/>
            <person name="LaButti K."/>
            <person name="Lindquist E."/>
            <person name="Lipzen A."/>
            <person name="Maire R."/>
            <person name="Meier B."/>
            <person name="Mihaltcheva S."/>
            <person name="Molinier V."/>
            <person name="Murat C."/>
            <person name="Poggeler S."/>
            <person name="Quandt C.A."/>
            <person name="Sperisen C."/>
            <person name="Tritt A."/>
            <person name="Tisserant E."/>
            <person name="Crous P.W."/>
            <person name="Henrissat B."/>
            <person name="Nehls U."/>
            <person name="Egli S."/>
            <person name="Spatafora J.W."/>
            <person name="Grigoriev I.V."/>
            <person name="Martin F.M."/>
        </authorList>
    </citation>
    <scope>NUCLEOTIDE SEQUENCE [LARGE SCALE GENOMIC DNA]</scope>
    <source>
        <strain evidence="1 2">1.58</strain>
    </source>
</reference>
<gene>
    <name evidence="1" type="ORF">K441DRAFT_709652</name>
</gene>
<organism evidence="1 2">
    <name type="scientific">Cenococcum geophilum 1.58</name>
    <dbReference type="NCBI Taxonomy" id="794803"/>
    <lineage>
        <taxon>Eukaryota</taxon>
        <taxon>Fungi</taxon>
        <taxon>Dikarya</taxon>
        <taxon>Ascomycota</taxon>
        <taxon>Pezizomycotina</taxon>
        <taxon>Dothideomycetes</taxon>
        <taxon>Pleosporomycetidae</taxon>
        <taxon>Gloniales</taxon>
        <taxon>Gloniaceae</taxon>
        <taxon>Cenococcum</taxon>
    </lineage>
</organism>
<proteinExistence type="predicted"/>
<accession>A0ACC8EKV9</accession>
<sequence length="1886" mass="210686">MTMDASRRGGPWGGVPMKHISLITLTFQNSALILIMHYSRIMPMTSSHRYFTSTAVFLNEVIKLSISLTMALYDMSSNLPSNTPATTLFSNLSEAVFTGDSWKLAIPAMLYTLQNTLQYVAVSNLDAATFQVTYQLKILTTAFFSVILLGRSLSTRKWVSLVLLMIGVAVVQMPRGSDPASLQSLKDTKARIFWPRSIEELRDLGSTAAAQLMKRSATYEGIEEDVAMQNPQLNGSLGLVSVIVACILSGLAGVTFEKILKDSNATASLWVRNVQLSFYSIFPAFFLGVIFKDGEEIAKAGFFVGYNWVVWTAITFQALGGVIVAMVVNYADNIAKNFATSISIVISFLASVWFFHFSITANYVIGTSIVLFSTYLYTSQDRLRPPPIRIADYEKTTIDGNPSYFDLERTSAPLFFRSLQETRLNELHPRETRRATVMRYDIPDSGIIPDRELSLDSFDKELLRRPYQDRQRQAERGQARLSLAPNPTRYMDSQLAYNATAALESSSSPRGLPSSPSLKASERRGDHRRAASRRPPKRPLDDGDIQCPENSASQNTEPSYSKAEPKRINFQHAPAMAQGIELIPVSELPDRLRTSKCFQKVYGSGDNFVLSSPTGSGKTAVLELAICRAINSYPSGQYKIVYQAPTKSLCSERYRDWQKKFGPLDLECAELTGDSDGSQLRNVQNASIIVTTPEKWDSMTRKWKDHEKLMRLVKLFLIDEVHILKDDRGATLEAVVSRMKSVGSDVRFVALSATVPNFEDIATWLGRDSAHQDEPATRERFGEEFRPVKLQKHVCGYQSNANDFVFDKYLDSKLPEVIAKYSQRKPIIIFCFTRNSTVSTAKFLVNWWSTNSLKDKYWEAPRKEMAFIDNEIRNCASAGVAFHHAGLDPNDRIAIETGFLKGDINVICCTSTLAVGINLPCHFVIIKNTVFYAGNCLKEYADLEVIQMLGRAGRPQFDDSAVAAIMTRQQKVQGYQKMVSGQQLLESCLHLNLIDHLNAEIGLGTITDLDSAKKWLAGTFLFVRLKQNPDYYKLEGARKDQDVDEQLDIICSRDINFLQDADLVTKGQALRSTEYGDAMTRYYVQFETMKAFLGLPPKAKISEILSALAQAAEFKEVRFRAGEKSIYKELNRSPSIRFPIPVDLALPIHKTSLIVQSILGGAEMPWNDKTMKHKQQYAMEISIIFKHINRLIRCVIDCQLFLEDSVAIRNALMLERSLGARAWDDSPLQLKQIEQLGIVTVRRLVNAGVSTIEELENTEPHRIEMILNKNPPFGMRLLDRLKSFPKLRVTVNMLSNSVSKRGDGVILKMKVEVGFMNEKPATEYRGKPVYICLLAERSDGHKIHFARISGQKLGNGQDLVFPVLLTNPGLSVICYVMCDEIAGTMRQATVKPEIPLSMFPVKAQKQPFLGALERPISNTSRRRVESIGGRRKSSETCDEFGDDDIDDIDLVQAAGRELDFEHIENYDDATTVLTRQYSFNNTSSKKRKHTEPHAKEDDGPRQLPNGKWACNHKCKDKNACKHICCRDGLHKPPKRLVKKLVTSMDTNTEPCPTKSLRGEARDKTQIKLQLSSSRSKSSKKDDYAVYAPQDYRTLRQLHVSVQKKAPPSSVSAIMHKKPAYTYAKGDEPKLSFLVSTQEDDRKPASSSDYGNDWIDDLPSLSNFPILAQPTPEARISPNMVHKFKAPGKKVEDMDVEDYRDSNFGDNDSVLDAAMVGLADSQVLRHANGDDDDLRALEETFGVEIEDEYDAFAPENKEAMLVAGSSLSPQEDTLSSAIALQEMSPKKGHSLFFNNTSSPKGPYDPGLNGSAAEGKGPAEIEKTPHIVVKQSDGKPAFGNIHAGNTSVREGVPPQPDGQPFSSIVIPPGYEDVEPWLIAEFGDIVEFT</sequence>
<evidence type="ECO:0000313" key="1">
    <source>
        <dbReference type="EMBL" id="OCK86870.1"/>
    </source>
</evidence>
<keyword evidence="2" id="KW-1185">Reference proteome</keyword>
<dbReference type="Proteomes" id="UP000250078">
    <property type="component" value="Unassembled WGS sequence"/>
</dbReference>
<name>A0ACC8EKV9_9PEZI</name>
<protein>
    <submittedName>
        <fullName evidence="1">Uncharacterized protein</fullName>
    </submittedName>
</protein>